<keyword evidence="1" id="KW-0732">Signal</keyword>
<reference evidence="2 3" key="1">
    <citation type="submission" date="2020-08" db="EMBL/GenBank/DDBJ databases">
        <title>Genomic Encyclopedia of Type Strains, Phase IV (KMG-IV): sequencing the most valuable type-strain genomes for metagenomic binning, comparative biology and taxonomic classification.</title>
        <authorList>
            <person name="Goeker M."/>
        </authorList>
    </citation>
    <scope>NUCLEOTIDE SEQUENCE [LARGE SCALE GENOMIC DNA]</scope>
    <source>
        <strain evidence="2 3">DSM 17454</strain>
    </source>
</reference>
<evidence type="ECO:0000313" key="3">
    <source>
        <dbReference type="Proteomes" id="UP000532373"/>
    </source>
</evidence>
<feature type="chain" id="PRO_5034377916" description="DUF3108 domain-containing protein" evidence="1">
    <location>
        <begin position="23"/>
        <end position="260"/>
    </location>
</feature>
<name>A0A8E1WLR2_9HYPH</name>
<dbReference type="Proteomes" id="UP000532373">
    <property type="component" value="Unassembled WGS sequence"/>
</dbReference>
<dbReference type="RefSeq" id="WP_184774533.1">
    <property type="nucleotide sequence ID" value="NZ_JACHGI010000028.1"/>
</dbReference>
<dbReference type="EMBL" id="JACHGI010000028">
    <property type="protein sequence ID" value="MBB6470369.1"/>
    <property type="molecule type" value="Genomic_DNA"/>
</dbReference>
<dbReference type="Pfam" id="PF11306">
    <property type="entry name" value="DUF3108"/>
    <property type="match status" value="1"/>
</dbReference>
<accession>A0A8E1WLR2</accession>
<proteinExistence type="predicted"/>
<evidence type="ECO:0000256" key="1">
    <source>
        <dbReference type="SAM" id="SignalP"/>
    </source>
</evidence>
<gene>
    <name evidence="2" type="ORF">HNQ96_006266</name>
</gene>
<dbReference type="AlphaFoldDB" id="A0A8E1WLR2"/>
<sequence>MPRLSPVLLAIALALLPSPLLAAKKSFSGDYSLSFLGIPVAKATFDSSYEGDTYVVNGKVSSAGLAAFFDDTRGTISSRGSFDDGRSQPRGFRADYVSGKVSSLVDIRFSGDRVSRTQVVPAPKKRGATWIPLGANDLRGVADPIAATVIRAPSLDKVCGRTIRMYDGELRADLKLTEVSRKTMSVKGFAGETVTCRMGFQPVSGYRTDKKALTFLRDRSRIMVTFAPLGKTGIYAPIHATVSTQIGTITVKARRFEAID</sequence>
<dbReference type="InterPro" id="IPR021457">
    <property type="entry name" value="DUF3108"/>
</dbReference>
<evidence type="ECO:0008006" key="4">
    <source>
        <dbReference type="Google" id="ProtNLM"/>
    </source>
</evidence>
<evidence type="ECO:0000313" key="2">
    <source>
        <dbReference type="EMBL" id="MBB6470369.1"/>
    </source>
</evidence>
<feature type="signal peptide" evidence="1">
    <location>
        <begin position="1"/>
        <end position="22"/>
    </location>
</feature>
<comment type="caution">
    <text evidence="2">The sequence shown here is derived from an EMBL/GenBank/DDBJ whole genome shotgun (WGS) entry which is preliminary data.</text>
</comment>
<organism evidence="2 3">
    <name type="scientific">Aminobacter carboxidus</name>
    <dbReference type="NCBI Taxonomy" id="376165"/>
    <lineage>
        <taxon>Bacteria</taxon>
        <taxon>Pseudomonadati</taxon>
        <taxon>Pseudomonadota</taxon>
        <taxon>Alphaproteobacteria</taxon>
        <taxon>Hyphomicrobiales</taxon>
        <taxon>Phyllobacteriaceae</taxon>
        <taxon>Aminobacter</taxon>
    </lineage>
</organism>
<protein>
    <recommendedName>
        <fullName evidence="4">DUF3108 domain-containing protein</fullName>
    </recommendedName>
</protein>